<name>A0A4U8ULH0_STECR</name>
<dbReference type="EMBL" id="AZBU02000001">
    <property type="protein sequence ID" value="TMS32288.1"/>
    <property type="molecule type" value="Genomic_DNA"/>
</dbReference>
<comment type="caution">
    <text evidence="1">The sequence shown here is derived from an EMBL/GenBank/DDBJ whole genome shotgun (WGS) entry which is preliminary data.</text>
</comment>
<evidence type="ECO:0000313" key="1">
    <source>
        <dbReference type="EMBL" id="TMS32288.1"/>
    </source>
</evidence>
<dbReference type="Gene3D" id="3.30.420.10">
    <property type="entry name" value="Ribonuclease H-like superfamily/Ribonuclease H"/>
    <property type="match status" value="1"/>
</dbReference>
<evidence type="ECO:0000313" key="2">
    <source>
        <dbReference type="Proteomes" id="UP000298663"/>
    </source>
</evidence>
<dbReference type="OrthoDB" id="106945at2759"/>
<proteinExistence type="predicted"/>
<reference evidence="1 2" key="2">
    <citation type="journal article" date="2019" name="G3 (Bethesda)">
        <title>Hybrid Assembly of the Genome of the Entomopathogenic Nematode Steinernema carpocapsae Identifies the X-Chromosome.</title>
        <authorList>
            <person name="Serra L."/>
            <person name="Macchietto M."/>
            <person name="Macias-Munoz A."/>
            <person name="McGill C.J."/>
            <person name="Rodriguez I.M."/>
            <person name="Rodriguez B."/>
            <person name="Murad R."/>
            <person name="Mortazavi A."/>
        </authorList>
    </citation>
    <scope>NUCLEOTIDE SEQUENCE [LARGE SCALE GENOMIC DNA]</scope>
    <source>
        <strain evidence="1 2">ALL</strain>
    </source>
</reference>
<keyword evidence="2" id="KW-1185">Reference proteome</keyword>
<gene>
    <name evidence="1" type="ORF">L596_000151</name>
</gene>
<dbReference type="GO" id="GO:0003676">
    <property type="term" value="F:nucleic acid binding"/>
    <property type="evidence" value="ECO:0007669"/>
    <property type="project" value="InterPro"/>
</dbReference>
<protein>
    <submittedName>
        <fullName evidence="1">Uncharacterized protein</fullName>
    </submittedName>
</protein>
<dbReference type="AlphaFoldDB" id="A0A4U8ULH0"/>
<dbReference type="Proteomes" id="UP000298663">
    <property type="component" value="Unassembled WGS sequence"/>
</dbReference>
<accession>A0A4U8ULH0</accession>
<organism evidence="1 2">
    <name type="scientific">Steinernema carpocapsae</name>
    <name type="common">Entomopathogenic nematode</name>
    <dbReference type="NCBI Taxonomy" id="34508"/>
    <lineage>
        <taxon>Eukaryota</taxon>
        <taxon>Metazoa</taxon>
        <taxon>Ecdysozoa</taxon>
        <taxon>Nematoda</taxon>
        <taxon>Chromadorea</taxon>
        <taxon>Rhabditida</taxon>
        <taxon>Tylenchina</taxon>
        <taxon>Panagrolaimomorpha</taxon>
        <taxon>Strongyloidoidea</taxon>
        <taxon>Steinernematidae</taxon>
        <taxon>Steinernema</taxon>
    </lineage>
</organism>
<dbReference type="InterPro" id="IPR036397">
    <property type="entry name" value="RNaseH_sf"/>
</dbReference>
<reference evidence="1 2" key="1">
    <citation type="journal article" date="2015" name="Genome Biol.">
        <title>Comparative genomics of Steinernema reveals deeply conserved gene regulatory networks.</title>
        <authorList>
            <person name="Dillman A.R."/>
            <person name="Macchietto M."/>
            <person name="Porter C.F."/>
            <person name="Rogers A."/>
            <person name="Williams B."/>
            <person name="Antoshechkin I."/>
            <person name="Lee M.M."/>
            <person name="Goodwin Z."/>
            <person name="Lu X."/>
            <person name="Lewis E.E."/>
            <person name="Goodrich-Blair H."/>
            <person name="Stock S.P."/>
            <person name="Adams B.J."/>
            <person name="Sternberg P.W."/>
            <person name="Mortazavi A."/>
        </authorList>
    </citation>
    <scope>NUCLEOTIDE SEQUENCE [LARGE SCALE GENOMIC DNA]</scope>
    <source>
        <strain evidence="1 2">ALL</strain>
    </source>
</reference>
<sequence>MNPAANLRGILVRAVYANGKQYNSVEELRKTIQKAWDGITPENLMKLSRSMPTRVAELFENRGSRTHN</sequence>